<reference evidence="3" key="1">
    <citation type="submission" date="2017-09" db="EMBL/GenBank/DDBJ databases">
        <title>Depth-based differentiation of microbial function through sediment-hosted aquifers and enrichment of novel symbionts in the deep terrestrial subsurface.</title>
        <authorList>
            <person name="Probst A.J."/>
            <person name="Ladd B."/>
            <person name="Jarett J.K."/>
            <person name="Geller-Mcgrath D.E."/>
            <person name="Sieber C.M.K."/>
            <person name="Emerson J.B."/>
            <person name="Anantharaman K."/>
            <person name="Thomas B.C."/>
            <person name="Malmstrom R."/>
            <person name="Stieglmeier M."/>
            <person name="Klingl A."/>
            <person name="Woyke T."/>
            <person name="Ryan C.M."/>
            <person name="Banfield J.F."/>
        </authorList>
    </citation>
    <scope>NUCLEOTIDE SEQUENCE [LARGE SCALE GENOMIC DNA]</scope>
</reference>
<dbReference type="Proteomes" id="UP000228920">
    <property type="component" value="Unassembled WGS sequence"/>
</dbReference>
<organism evidence="2 3">
    <name type="scientific">candidate division WWE3 bacterium CG_4_10_14_0_2_um_filter_41_14</name>
    <dbReference type="NCBI Taxonomy" id="1975072"/>
    <lineage>
        <taxon>Bacteria</taxon>
        <taxon>Katanobacteria</taxon>
    </lineage>
</organism>
<dbReference type="PANTHER" id="PTHR43685">
    <property type="entry name" value="GLYCOSYLTRANSFERASE"/>
    <property type="match status" value="1"/>
</dbReference>
<comment type="caution">
    <text evidence="2">The sequence shown here is derived from an EMBL/GenBank/DDBJ whole genome shotgun (WGS) entry which is preliminary data.</text>
</comment>
<sequence length="318" mass="36436">MKLSVVMTTYNNIECIRESVVSFLNQTLDRTNYELIVVDDGSTDGTVNMLSEMSLKHHFRLTTQSNSGVSHARNVGAALAQNEVILFTQGDIVANNSVLEIHAQFHDLHSHETYALVGNITWHSNITVTPFMRWLEHGGPQFDFDRLESGKIADHLSFYTPQVSLKKDFFKKSGGFDESFVVSEGVTAYEDTELAWRLTKLGMKLYYDSSARVFHFHRKTLESVLNRRYYEGMMSVALHNKHPDYTFGIGKQLSVNSLVSDSTRTRLSSLLLQPLIGTLLDKISRWCETRYYIPLLYKLTCRYSYNRGLNDAKRKNIH</sequence>
<gene>
    <name evidence="2" type="ORF">COY32_06700</name>
</gene>
<dbReference type="AlphaFoldDB" id="A0A2M7TF22"/>
<name>A0A2M7TF22_UNCKA</name>
<evidence type="ECO:0000259" key="1">
    <source>
        <dbReference type="Pfam" id="PF00535"/>
    </source>
</evidence>
<accession>A0A2M7TF22</accession>
<dbReference type="InterPro" id="IPR001173">
    <property type="entry name" value="Glyco_trans_2-like"/>
</dbReference>
<dbReference type="EMBL" id="PFNL01000185">
    <property type="protein sequence ID" value="PIZ44292.1"/>
    <property type="molecule type" value="Genomic_DNA"/>
</dbReference>
<evidence type="ECO:0000313" key="3">
    <source>
        <dbReference type="Proteomes" id="UP000228920"/>
    </source>
</evidence>
<dbReference type="PANTHER" id="PTHR43685:SF3">
    <property type="entry name" value="SLR2126 PROTEIN"/>
    <property type="match status" value="1"/>
</dbReference>
<dbReference type="InterPro" id="IPR050834">
    <property type="entry name" value="Glycosyltransf_2"/>
</dbReference>
<dbReference type="Pfam" id="PF00535">
    <property type="entry name" value="Glycos_transf_2"/>
    <property type="match status" value="1"/>
</dbReference>
<feature type="domain" description="Glycosyltransferase 2-like" evidence="1">
    <location>
        <begin position="4"/>
        <end position="134"/>
    </location>
</feature>
<evidence type="ECO:0000313" key="2">
    <source>
        <dbReference type="EMBL" id="PIZ44292.1"/>
    </source>
</evidence>
<proteinExistence type="predicted"/>
<dbReference type="Gene3D" id="3.90.550.10">
    <property type="entry name" value="Spore Coat Polysaccharide Biosynthesis Protein SpsA, Chain A"/>
    <property type="match status" value="1"/>
</dbReference>
<dbReference type="SUPFAM" id="SSF53448">
    <property type="entry name" value="Nucleotide-diphospho-sugar transferases"/>
    <property type="match status" value="1"/>
</dbReference>
<protein>
    <recommendedName>
        <fullName evidence="1">Glycosyltransferase 2-like domain-containing protein</fullName>
    </recommendedName>
</protein>
<dbReference type="InterPro" id="IPR029044">
    <property type="entry name" value="Nucleotide-diphossugar_trans"/>
</dbReference>